<name>A0A060QH09_9PROT</name>
<dbReference type="InterPro" id="IPR000073">
    <property type="entry name" value="AB_hydrolase_1"/>
</dbReference>
<dbReference type="eggNOG" id="COG0596">
    <property type="taxonomic scope" value="Bacteria"/>
</dbReference>
<feature type="domain" description="AB hydrolase-1" evidence="2">
    <location>
        <begin position="68"/>
        <end position="296"/>
    </location>
</feature>
<dbReference type="PANTHER" id="PTHR46118">
    <property type="entry name" value="PROTEIN ABHD11"/>
    <property type="match status" value="1"/>
</dbReference>
<evidence type="ECO:0000256" key="1">
    <source>
        <dbReference type="ARBA" id="ARBA00022801"/>
    </source>
</evidence>
<dbReference type="EMBL" id="CBLX010000017">
    <property type="protein sequence ID" value="CDG40444.1"/>
    <property type="molecule type" value="Genomic_DNA"/>
</dbReference>
<keyword evidence="1" id="KW-0378">Hydrolase</keyword>
<dbReference type="InterPro" id="IPR000639">
    <property type="entry name" value="Epox_hydrolase-like"/>
</dbReference>
<reference evidence="3 4" key="1">
    <citation type="journal article" date="2014" name="Genome Biol. Evol.">
        <title>Acetic acid bacteria genomes reveal functional traits for adaptation to life in insect guts.</title>
        <authorList>
            <person name="Chouaia B."/>
            <person name="Gaiarsa S."/>
            <person name="Crotti E."/>
            <person name="Comandatore F."/>
            <person name="Degli Esposti M."/>
            <person name="Ricci I."/>
            <person name="Alma A."/>
            <person name="Favia G."/>
            <person name="Bandi C."/>
            <person name="Daffonchio D."/>
        </authorList>
    </citation>
    <scope>NUCLEOTIDE SEQUENCE [LARGE SCALE GENOMIC DNA]</scope>
    <source>
        <strain evidence="3 4">SF2.1</strain>
    </source>
</reference>
<dbReference type="Pfam" id="PF00561">
    <property type="entry name" value="Abhydrolase_1"/>
    <property type="match status" value="1"/>
</dbReference>
<dbReference type="AlphaFoldDB" id="A0A060QH09"/>
<dbReference type="SUPFAM" id="SSF53474">
    <property type="entry name" value="alpha/beta-Hydrolases"/>
    <property type="match status" value="1"/>
</dbReference>
<evidence type="ECO:0000313" key="4">
    <source>
        <dbReference type="Proteomes" id="UP000027583"/>
    </source>
</evidence>
<accession>A0A060QH09</accession>
<dbReference type="Proteomes" id="UP000027583">
    <property type="component" value="Unassembled WGS sequence"/>
</dbReference>
<proteinExistence type="predicted"/>
<dbReference type="GO" id="GO:0052689">
    <property type="term" value="F:carboxylic ester hydrolase activity"/>
    <property type="evidence" value="ECO:0007669"/>
    <property type="project" value="TreeGrafter"/>
</dbReference>
<dbReference type="PRINTS" id="PR00111">
    <property type="entry name" value="ABHYDROLASE"/>
</dbReference>
<evidence type="ECO:0000313" key="3">
    <source>
        <dbReference type="EMBL" id="CDG40444.1"/>
    </source>
</evidence>
<dbReference type="InterPro" id="IPR029058">
    <property type="entry name" value="AB_hydrolase_fold"/>
</dbReference>
<organism evidence="3 4">
    <name type="scientific">Asaia bogorensis</name>
    <dbReference type="NCBI Taxonomy" id="91915"/>
    <lineage>
        <taxon>Bacteria</taxon>
        <taxon>Pseudomonadati</taxon>
        <taxon>Pseudomonadota</taxon>
        <taxon>Alphaproteobacteria</taxon>
        <taxon>Acetobacterales</taxon>
        <taxon>Acetobacteraceae</taxon>
        <taxon>Asaia</taxon>
    </lineage>
</organism>
<protein>
    <submittedName>
        <fullName evidence="3">Esterase/lipase</fullName>
    </submittedName>
</protein>
<comment type="caution">
    <text evidence="3">The sequence shown here is derived from an EMBL/GenBank/DDBJ whole genome shotgun (WGS) entry which is preliminary data.</text>
</comment>
<sequence length="310" mass="34351">MSSGLVAGNRKPQTSAPFLLQGPILAALLPPSGSASRNGPRRPSAHKDSPIVLLNVIERLPAQPAGHPPVVFLHGLFGRARNMGFLQRQVARTHRTLALDLRNHGESPHGPMDYPTMVDDVVETLRAQEALPAILVGHSMGGKLAMIMALQYPELVAGLLIGDMAPARTGFGQAALAEAMLHIHFPDHLDRQEADQLLAREIPNRSVRDLMLQNVRLGSDPGWQIGLQDITNSMPNIENWPYMPEGYVYEGPTLFLRGEHSPYICKDHEPVMRRLFPHYRLETIPDAGHWLHADNPKLFTEKMLAFIDTI</sequence>
<dbReference type="Gene3D" id="3.40.50.1820">
    <property type="entry name" value="alpha/beta hydrolase"/>
    <property type="match status" value="1"/>
</dbReference>
<evidence type="ECO:0000259" key="2">
    <source>
        <dbReference type="Pfam" id="PF00561"/>
    </source>
</evidence>
<dbReference type="PANTHER" id="PTHR46118:SF4">
    <property type="entry name" value="PROTEIN ABHD11"/>
    <property type="match status" value="1"/>
</dbReference>
<gene>
    <name evidence="3" type="ORF">ASAP_2399</name>
</gene>
<reference evidence="3 4" key="2">
    <citation type="journal article" date="2014" name="PLoS ONE">
        <title>Evolution of mitochondria reconstructed from the energy metabolism of living bacteria.</title>
        <authorList>
            <person name="Degli Esposti M."/>
            <person name="Chouaia B."/>
            <person name="Comandatore F."/>
            <person name="Crotti E."/>
            <person name="Sassera D."/>
            <person name="Lievens P.M."/>
            <person name="Daffonchio D."/>
            <person name="Bandi C."/>
        </authorList>
    </citation>
    <scope>NUCLEOTIDE SEQUENCE [LARGE SCALE GENOMIC DNA]</scope>
    <source>
        <strain evidence="3 4">SF2.1</strain>
    </source>
</reference>
<dbReference type="PRINTS" id="PR00412">
    <property type="entry name" value="EPOXHYDRLASE"/>
</dbReference>